<accession>A0A3N2PMK5</accession>
<protein>
    <submittedName>
        <fullName evidence="2">Uncharacterized protein</fullName>
    </submittedName>
</protein>
<feature type="region of interest" description="Disordered" evidence="1">
    <location>
        <begin position="162"/>
        <end position="190"/>
    </location>
</feature>
<keyword evidence="3" id="KW-1185">Reference proteome</keyword>
<gene>
    <name evidence="2" type="ORF">SODALDRAFT_362586</name>
</gene>
<organism evidence="2 3">
    <name type="scientific">Sodiomyces alkalinus (strain CBS 110278 / VKM F-3762 / F11)</name>
    <name type="common">Alkaliphilic filamentous fungus</name>
    <dbReference type="NCBI Taxonomy" id="1314773"/>
    <lineage>
        <taxon>Eukaryota</taxon>
        <taxon>Fungi</taxon>
        <taxon>Dikarya</taxon>
        <taxon>Ascomycota</taxon>
        <taxon>Pezizomycotina</taxon>
        <taxon>Sordariomycetes</taxon>
        <taxon>Hypocreomycetidae</taxon>
        <taxon>Glomerellales</taxon>
        <taxon>Plectosphaerellaceae</taxon>
        <taxon>Sodiomyces</taxon>
    </lineage>
</organism>
<proteinExistence type="predicted"/>
<dbReference type="AlphaFoldDB" id="A0A3N2PMK5"/>
<name>A0A3N2PMK5_SODAK</name>
<dbReference type="GeneID" id="39582953"/>
<evidence type="ECO:0000313" key="2">
    <source>
        <dbReference type="EMBL" id="ROT35757.1"/>
    </source>
</evidence>
<dbReference type="Proteomes" id="UP000272025">
    <property type="component" value="Unassembled WGS sequence"/>
</dbReference>
<feature type="compositionally biased region" description="Polar residues" evidence="1">
    <location>
        <begin position="7"/>
        <end position="17"/>
    </location>
</feature>
<dbReference type="EMBL" id="ML119060">
    <property type="protein sequence ID" value="ROT35757.1"/>
    <property type="molecule type" value="Genomic_DNA"/>
</dbReference>
<dbReference type="RefSeq" id="XP_028463563.1">
    <property type="nucleotide sequence ID" value="XM_028614475.1"/>
</dbReference>
<feature type="compositionally biased region" description="Polar residues" evidence="1">
    <location>
        <begin position="180"/>
        <end position="190"/>
    </location>
</feature>
<evidence type="ECO:0000256" key="1">
    <source>
        <dbReference type="SAM" id="MobiDB-lite"/>
    </source>
</evidence>
<reference evidence="2 3" key="1">
    <citation type="journal article" date="2018" name="Mol. Ecol.">
        <title>The obligate alkalophilic soda-lake fungus Sodiomyces alkalinus has shifted to a protein diet.</title>
        <authorList>
            <person name="Grum-Grzhimaylo A.A."/>
            <person name="Falkoski D.L."/>
            <person name="van den Heuvel J."/>
            <person name="Valero-Jimenez C.A."/>
            <person name="Min B."/>
            <person name="Choi I.G."/>
            <person name="Lipzen A."/>
            <person name="Daum C.G."/>
            <person name="Aanen D.K."/>
            <person name="Tsang A."/>
            <person name="Henrissat B."/>
            <person name="Bilanenko E.N."/>
            <person name="de Vries R.P."/>
            <person name="van Kan J.A.L."/>
            <person name="Grigoriev I.V."/>
            <person name="Debets A.J.M."/>
        </authorList>
    </citation>
    <scope>NUCLEOTIDE SEQUENCE [LARGE SCALE GENOMIC DNA]</scope>
    <source>
        <strain evidence="2 3">F11</strain>
    </source>
</reference>
<evidence type="ECO:0000313" key="3">
    <source>
        <dbReference type="Proteomes" id="UP000272025"/>
    </source>
</evidence>
<sequence>MKCLHNRPNTASSTLSGKSKHSHSPPELSVTYDSPPHTLIFDVLYLNNSHDVVIADPTGRHPTQLAHKQGKDASQIETRSLPPCFNEGCVCLSGNLPLDGLRLPLLLALTLSALYAIRDVEFNGDRRRPDSYGLRRLFAGTQQHTYFFVFTSVYHVAIEDRGSNGPEHVGQESQKKNKGPPTNTMHTSSD</sequence>
<feature type="region of interest" description="Disordered" evidence="1">
    <location>
        <begin position="1"/>
        <end position="29"/>
    </location>
</feature>